<sequence>MQMPDRPPHAICAIDSVDENQLETCLLLKGASNTPKAEMGSVIIIMCWFLCKAISYKRDEGGKSRKKCYPPCTPIEYNPNLVYILFYFIFKFTCWFFATGFCNRTSYIENAVDEHKYACLCLDFF</sequence>
<keyword evidence="2" id="KW-1185">Reference proteome</keyword>
<evidence type="ECO:0000313" key="2">
    <source>
        <dbReference type="Proteomes" id="UP001177021"/>
    </source>
</evidence>
<reference evidence="1" key="1">
    <citation type="submission" date="2023-10" db="EMBL/GenBank/DDBJ databases">
        <authorList>
            <person name="Rodriguez Cubillos JULIANA M."/>
            <person name="De Vega J."/>
        </authorList>
    </citation>
    <scope>NUCLEOTIDE SEQUENCE</scope>
</reference>
<dbReference type="EMBL" id="CASHSV030000311">
    <property type="protein sequence ID" value="CAJ2660986.1"/>
    <property type="molecule type" value="Genomic_DNA"/>
</dbReference>
<dbReference type="Proteomes" id="UP001177021">
    <property type="component" value="Unassembled WGS sequence"/>
</dbReference>
<organism evidence="1 2">
    <name type="scientific">Trifolium pratense</name>
    <name type="common">Red clover</name>
    <dbReference type="NCBI Taxonomy" id="57577"/>
    <lineage>
        <taxon>Eukaryota</taxon>
        <taxon>Viridiplantae</taxon>
        <taxon>Streptophyta</taxon>
        <taxon>Embryophyta</taxon>
        <taxon>Tracheophyta</taxon>
        <taxon>Spermatophyta</taxon>
        <taxon>Magnoliopsida</taxon>
        <taxon>eudicotyledons</taxon>
        <taxon>Gunneridae</taxon>
        <taxon>Pentapetalae</taxon>
        <taxon>rosids</taxon>
        <taxon>fabids</taxon>
        <taxon>Fabales</taxon>
        <taxon>Fabaceae</taxon>
        <taxon>Papilionoideae</taxon>
        <taxon>50 kb inversion clade</taxon>
        <taxon>NPAAA clade</taxon>
        <taxon>Hologalegina</taxon>
        <taxon>IRL clade</taxon>
        <taxon>Trifolieae</taxon>
        <taxon>Trifolium</taxon>
    </lineage>
</organism>
<evidence type="ECO:0000313" key="1">
    <source>
        <dbReference type="EMBL" id="CAJ2660986.1"/>
    </source>
</evidence>
<proteinExistence type="predicted"/>
<name>A0ACB0KV44_TRIPR</name>
<comment type="caution">
    <text evidence="1">The sequence shown here is derived from an EMBL/GenBank/DDBJ whole genome shotgun (WGS) entry which is preliminary data.</text>
</comment>
<accession>A0ACB0KV44</accession>
<gene>
    <name evidence="1" type="ORF">MILVUS5_LOCUS26810</name>
</gene>
<protein>
    <submittedName>
        <fullName evidence="1">Uncharacterized protein</fullName>
    </submittedName>
</protein>